<dbReference type="Proteomes" id="UP001476798">
    <property type="component" value="Unassembled WGS sequence"/>
</dbReference>
<evidence type="ECO:0000256" key="1">
    <source>
        <dbReference type="SAM" id="MobiDB-lite"/>
    </source>
</evidence>
<protein>
    <submittedName>
        <fullName evidence="2">Uncharacterized protein</fullName>
    </submittedName>
</protein>
<reference evidence="2 3" key="1">
    <citation type="submission" date="2021-06" db="EMBL/GenBank/DDBJ databases">
        <authorList>
            <person name="Palmer J.M."/>
        </authorList>
    </citation>
    <scope>NUCLEOTIDE SEQUENCE [LARGE SCALE GENOMIC DNA]</scope>
    <source>
        <strain evidence="2 3">GA_2019</strain>
        <tissue evidence="2">Muscle</tissue>
    </source>
</reference>
<name>A0ABV0Q189_9TELE</name>
<keyword evidence="3" id="KW-1185">Reference proteome</keyword>
<accession>A0ABV0Q189</accession>
<proteinExistence type="predicted"/>
<comment type="caution">
    <text evidence="2">The sequence shown here is derived from an EMBL/GenBank/DDBJ whole genome shotgun (WGS) entry which is preliminary data.</text>
</comment>
<evidence type="ECO:0000313" key="2">
    <source>
        <dbReference type="EMBL" id="MEQ2189494.1"/>
    </source>
</evidence>
<feature type="region of interest" description="Disordered" evidence="1">
    <location>
        <begin position="50"/>
        <end position="78"/>
    </location>
</feature>
<gene>
    <name evidence="2" type="ORF">GOODEAATRI_025869</name>
</gene>
<sequence>MLTQSMVFREVRSDMVDTFPFFQAVFHLNLNYRREAQLVRQPLEEVFIEHNTSGTTLKGDQEPRKSGKERRKKSHTTQPRTLLELGHILSMRDISVTCCGNFYRRHCQTASWKSVFSPVFGNQLW</sequence>
<dbReference type="EMBL" id="JAHRIO010093071">
    <property type="protein sequence ID" value="MEQ2189494.1"/>
    <property type="molecule type" value="Genomic_DNA"/>
</dbReference>
<evidence type="ECO:0000313" key="3">
    <source>
        <dbReference type="Proteomes" id="UP001476798"/>
    </source>
</evidence>
<organism evidence="2 3">
    <name type="scientific">Goodea atripinnis</name>
    <dbReference type="NCBI Taxonomy" id="208336"/>
    <lineage>
        <taxon>Eukaryota</taxon>
        <taxon>Metazoa</taxon>
        <taxon>Chordata</taxon>
        <taxon>Craniata</taxon>
        <taxon>Vertebrata</taxon>
        <taxon>Euteleostomi</taxon>
        <taxon>Actinopterygii</taxon>
        <taxon>Neopterygii</taxon>
        <taxon>Teleostei</taxon>
        <taxon>Neoteleostei</taxon>
        <taxon>Acanthomorphata</taxon>
        <taxon>Ovalentaria</taxon>
        <taxon>Atherinomorphae</taxon>
        <taxon>Cyprinodontiformes</taxon>
        <taxon>Goodeidae</taxon>
        <taxon>Goodea</taxon>
    </lineage>
</organism>